<organism evidence="1 2">
    <name type="scientific">Halobacteriovorax vibrionivorans</name>
    <dbReference type="NCBI Taxonomy" id="2152716"/>
    <lineage>
        <taxon>Bacteria</taxon>
        <taxon>Pseudomonadati</taxon>
        <taxon>Bdellovibrionota</taxon>
        <taxon>Bacteriovoracia</taxon>
        <taxon>Bacteriovoracales</taxon>
        <taxon>Halobacteriovoraceae</taxon>
        <taxon>Halobacteriovorax</taxon>
    </lineage>
</organism>
<dbReference type="InterPro" id="IPR023346">
    <property type="entry name" value="Lysozyme-like_dom_sf"/>
</dbReference>
<name>A0ABY0IL40_9BACT</name>
<reference evidence="2" key="1">
    <citation type="journal article" date="2019" name="Int. J. Syst. Evol. Microbiol.">
        <title>Halobacteriovorax valvorus sp. nov., a novel prokaryotic predator isolated from coastal seawater of China.</title>
        <authorList>
            <person name="Chen M.-X."/>
        </authorList>
    </citation>
    <scope>NUCLEOTIDE SEQUENCE [LARGE SCALE GENOMIC DNA]</scope>
    <source>
        <strain evidence="2">BL9</strain>
    </source>
</reference>
<dbReference type="Proteomes" id="UP000443582">
    <property type="component" value="Unassembled WGS sequence"/>
</dbReference>
<evidence type="ECO:0000313" key="1">
    <source>
        <dbReference type="EMBL" id="RZF22591.1"/>
    </source>
</evidence>
<evidence type="ECO:0000313" key="2">
    <source>
        <dbReference type="Proteomes" id="UP000443582"/>
    </source>
</evidence>
<accession>A0ABY0IL40</accession>
<keyword evidence="2" id="KW-1185">Reference proteome</keyword>
<sequence>MKALVILFLSFNLYANETTPYSTAQFLEEINVVIDQVVAPPEEPCIDCKVEDNLISEADPLPTTFRRGSLYFNKMCENFVKEDGSLGVWGDMIVNYIDNTEGASDIYLYDEVRGMTASPYTCPNWYNLNNQQRKRFWVWMFASIAQVESSCDPTKVNTGPVPDATDRPTGLFQLNQVKRNRMWRGENCKFETGYTATIKPENQIKCSMDIMMEILKGRRGIYRGSGRIFPTNSYWEKLRPNHSQTGGPIGELVRNYPPCKATP</sequence>
<gene>
    <name evidence="1" type="ORF">DAY19_02125</name>
</gene>
<dbReference type="SUPFAM" id="SSF53955">
    <property type="entry name" value="Lysozyme-like"/>
    <property type="match status" value="1"/>
</dbReference>
<protein>
    <recommendedName>
        <fullName evidence="3">Transglycosylase SLT domain-containing protein</fullName>
    </recommendedName>
</protein>
<evidence type="ECO:0008006" key="3">
    <source>
        <dbReference type="Google" id="ProtNLM"/>
    </source>
</evidence>
<proteinExistence type="predicted"/>
<dbReference type="EMBL" id="QDKL01000001">
    <property type="protein sequence ID" value="RZF22591.1"/>
    <property type="molecule type" value="Genomic_DNA"/>
</dbReference>
<dbReference type="RefSeq" id="WP_114705536.1">
    <property type="nucleotide sequence ID" value="NZ_QDKL01000001.1"/>
</dbReference>
<comment type="caution">
    <text evidence="1">The sequence shown here is derived from an EMBL/GenBank/DDBJ whole genome shotgun (WGS) entry which is preliminary data.</text>
</comment>